<keyword evidence="1" id="KW-0732">Signal</keyword>
<evidence type="ECO:0008006" key="3">
    <source>
        <dbReference type="Google" id="ProtNLM"/>
    </source>
</evidence>
<sequence length="188" mass="20636">MKQKWSIVTALLSLALFLLSTLGIGVSSAMASTQDGYSMKPPLIIASSQVSPHSADYVYPDAIGTYVPGETIVEGSDYNLYQCKPFPEGGWCNQTPDAYGPVEGWFWSDAWDLYATCNPNSADYVYPDGIGTYVPGETIVEGSDYNLYQCKPFPEGGWCNQTPDAYGPVEGWVWSDAWDLYQTCTPKS</sequence>
<protein>
    <recommendedName>
        <fullName evidence="3">Secreted protein</fullName>
    </recommendedName>
</protein>
<name>A0A9Q9ST27_MOOP1</name>
<accession>A0A9Q9ST27</accession>
<organism evidence="2">
    <name type="scientific">Moorena producens (strain JHB)</name>
    <dbReference type="NCBI Taxonomy" id="1454205"/>
    <lineage>
        <taxon>Bacteria</taxon>
        <taxon>Bacillati</taxon>
        <taxon>Cyanobacteriota</taxon>
        <taxon>Cyanophyceae</taxon>
        <taxon>Coleofasciculales</taxon>
        <taxon>Coleofasciculaceae</taxon>
        <taxon>Moorena</taxon>
    </lineage>
</organism>
<reference evidence="2" key="2">
    <citation type="submission" date="2022-10" db="EMBL/GenBank/DDBJ databases">
        <authorList>
            <person name="Ngo T.-E."/>
        </authorList>
    </citation>
    <scope>NUCLEOTIDE SEQUENCE</scope>
    <source>
        <strain evidence="2">JHB</strain>
    </source>
</reference>
<feature type="chain" id="PRO_5040241559" description="Secreted protein" evidence="1">
    <location>
        <begin position="32"/>
        <end position="188"/>
    </location>
</feature>
<proteinExistence type="predicted"/>
<reference evidence="2" key="1">
    <citation type="journal article" date="2017" name="Proc. Natl. Acad. Sci. U.S.A.">
        <title>Comparative genomics uncovers the prolific and distinctive metabolic potential of the cyanobacterial genus Moorea.</title>
        <authorList>
            <person name="Leao T."/>
            <person name="Castelao G."/>
            <person name="Korobeynikov A."/>
            <person name="Monroe E.A."/>
            <person name="Podell S."/>
            <person name="Glukhov E."/>
            <person name="Allen E.E."/>
            <person name="Gerwick W.H."/>
            <person name="Gerwick L."/>
        </authorList>
    </citation>
    <scope>NUCLEOTIDE SEQUENCE</scope>
    <source>
        <strain evidence="2">JHB</strain>
    </source>
</reference>
<feature type="signal peptide" evidence="1">
    <location>
        <begin position="1"/>
        <end position="31"/>
    </location>
</feature>
<evidence type="ECO:0000313" key="2">
    <source>
        <dbReference type="EMBL" id="WAN69131.1"/>
    </source>
</evidence>
<dbReference type="InterPro" id="IPR051024">
    <property type="entry name" value="GlcNAc_Chitin_IntDeg"/>
</dbReference>
<evidence type="ECO:0000256" key="1">
    <source>
        <dbReference type="SAM" id="SignalP"/>
    </source>
</evidence>
<dbReference type="AlphaFoldDB" id="A0A9Q9ST27"/>
<dbReference type="PANTHER" id="PTHR34823:SF1">
    <property type="entry name" value="CHITIN-BINDING TYPE-4 DOMAIN-CONTAINING PROTEIN"/>
    <property type="match status" value="1"/>
</dbReference>
<dbReference type="PANTHER" id="PTHR34823">
    <property type="entry name" value="GLCNAC-BINDING PROTEIN A"/>
    <property type="match status" value="1"/>
</dbReference>
<dbReference type="EMBL" id="CP017708">
    <property type="protein sequence ID" value="WAN69131.1"/>
    <property type="molecule type" value="Genomic_DNA"/>
</dbReference>
<dbReference type="Proteomes" id="UP000176944">
    <property type="component" value="Chromosome"/>
</dbReference>
<gene>
    <name evidence="2" type="ORF">BJP36_43015</name>
</gene>